<dbReference type="Proteomes" id="UP000001064">
    <property type="component" value="Unassembled WGS sequence"/>
</dbReference>
<dbReference type="AlphaFoldDB" id="F0Z6G3"/>
<dbReference type="GeneID" id="10503415"/>
<dbReference type="PANTHER" id="PTHR32031:SF47">
    <property type="entry name" value="B BOX-TYPE DOMAIN-CONTAINING PROTEIN-RELATED"/>
    <property type="match status" value="1"/>
</dbReference>
<dbReference type="InParanoid" id="F0Z6G3"/>
<evidence type="ECO:0000313" key="1">
    <source>
        <dbReference type="EMBL" id="EGC40436.1"/>
    </source>
</evidence>
<reference evidence="2" key="1">
    <citation type="journal article" date="2011" name="Genome Biol.">
        <title>Comparative genomics of the social amoebae Dictyostelium discoideum and Dictyostelium purpureum.</title>
        <authorList>
            <consortium name="US DOE Joint Genome Institute (JGI-PGF)"/>
            <person name="Sucgang R."/>
            <person name="Kuo A."/>
            <person name="Tian X."/>
            <person name="Salerno W."/>
            <person name="Parikh A."/>
            <person name="Feasley C.L."/>
            <person name="Dalin E."/>
            <person name="Tu H."/>
            <person name="Huang E."/>
            <person name="Barry K."/>
            <person name="Lindquist E."/>
            <person name="Shapiro H."/>
            <person name="Bruce D."/>
            <person name="Schmutz J."/>
            <person name="Salamov A."/>
            <person name="Fey P."/>
            <person name="Gaudet P."/>
            <person name="Anjard C."/>
            <person name="Babu M.M."/>
            <person name="Basu S."/>
            <person name="Bushmanova Y."/>
            <person name="van der Wel H."/>
            <person name="Katoh-Kurasawa M."/>
            <person name="Dinh C."/>
            <person name="Coutinho P.M."/>
            <person name="Saito T."/>
            <person name="Elias M."/>
            <person name="Schaap P."/>
            <person name="Kay R.R."/>
            <person name="Henrissat B."/>
            <person name="Eichinger L."/>
            <person name="Rivero F."/>
            <person name="Putnam N.H."/>
            <person name="West C.M."/>
            <person name="Loomis W.F."/>
            <person name="Chisholm R.L."/>
            <person name="Shaulsky G."/>
            <person name="Strassmann J.E."/>
            <person name="Queller D.C."/>
            <person name="Kuspa A."/>
            <person name="Grigoriev I.V."/>
        </authorList>
    </citation>
    <scope>NUCLEOTIDE SEQUENCE [LARGE SCALE GENOMIC DNA]</scope>
    <source>
        <strain evidence="2">QSDP1</strain>
    </source>
</reference>
<dbReference type="PANTHER" id="PTHR32031">
    <property type="entry name" value="FNIP REPEAT-CONTAINING PROTEIN-RELATED-RELATED"/>
    <property type="match status" value="1"/>
</dbReference>
<dbReference type="InterPro" id="IPR008615">
    <property type="entry name" value="FNIP"/>
</dbReference>
<proteinExistence type="predicted"/>
<dbReference type="RefSeq" id="XP_003282983.1">
    <property type="nucleotide sequence ID" value="XM_003282935.1"/>
</dbReference>
<gene>
    <name evidence="1" type="ORF">DICPUDRAFT_73989</name>
</gene>
<name>F0Z6G3_DICPU</name>
<dbReference type="VEuPathDB" id="AmoebaDB:DICPUDRAFT_73989"/>
<protein>
    <submittedName>
        <fullName evidence="1">Uncharacterized protein</fullName>
    </submittedName>
</protein>
<dbReference type="EMBL" id="GL870942">
    <property type="protein sequence ID" value="EGC40436.1"/>
    <property type="molecule type" value="Genomic_DNA"/>
</dbReference>
<organism evidence="1 2">
    <name type="scientific">Dictyostelium purpureum</name>
    <name type="common">Slime mold</name>
    <dbReference type="NCBI Taxonomy" id="5786"/>
    <lineage>
        <taxon>Eukaryota</taxon>
        <taxon>Amoebozoa</taxon>
        <taxon>Evosea</taxon>
        <taxon>Eumycetozoa</taxon>
        <taxon>Dictyostelia</taxon>
        <taxon>Dictyosteliales</taxon>
        <taxon>Dictyosteliaceae</taxon>
        <taxon>Dictyostelium</taxon>
    </lineage>
</organism>
<accession>F0Z6G3</accession>
<sequence length="168" mass="19578">MCNDRRWFLLPLLSNWSYSTFNNDITNEDLPPLPTTVKILKLVNINRKLTPLSIPNSVTSLTIEYFTKLNLSKHTIPPSVEKLSLRYKTFAMHSQDCIPPTVRILKIKGNFTQELSPSWIPPSVHTIKLPSKYFFKLDSAPPSVTTIKRYKKRKIKKDFSYKYAKYLK</sequence>
<dbReference type="InterPro" id="IPR052697">
    <property type="entry name" value="FNIP_repeat"/>
</dbReference>
<dbReference type="KEGG" id="dpp:DICPUDRAFT_73989"/>
<dbReference type="Pfam" id="PF05725">
    <property type="entry name" value="FNIP"/>
    <property type="match status" value="2"/>
</dbReference>
<keyword evidence="2" id="KW-1185">Reference proteome</keyword>
<evidence type="ECO:0000313" key="2">
    <source>
        <dbReference type="Proteomes" id="UP000001064"/>
    </source>
</evidence>